<evidence type="ECO:0000313" key="12">
    <source>
        <dbReference type="Proteomes" id="UP001567538"/>
    </source>
</evidence>
<dbReference type="InterPro" id="IPR010402">
    <property type="entry name" value="CCT_domain"/>
</dbReference>
<keyword evidence="12" id="KW-1185">Reference proteome</keyword>
<dbReference type="InterPro" id="IPR000315">
    <property type="entry name" value="Znf_B-box"/>
</dbReference>
<dbReference type="Pfam" id="PF00643">
    <property type="entry name" value="zf-B_box"/>
    <property type="match status" value="1"/>
</dbReference>
<dbReference type="PANTHER" id="PTHR31319">
    <property type="entry name" value="ZINC FINGER PROTEIN CONSTANS-LIKE 4"/>
    <property type="match status" value="1"/>
</dbReference>
<evidence type="ECO:0000256" key="6">
    <source>
        <dbReference type="ARBA" id="ARBA00023242"/>
    </source>
</evidence>
<evidence type="ECO:0000256" key="3">
    <source>
        <dbReference type="ARBA" id="ARBA00022723"/>
    </source>
</evidence>
<keyword evidence="4 7" id="KW-0863">Zinc-finger</keyword>
<dbReference type="PANTHER" id="PTHR31319:SF53">
    <property type="entry name" value="ZINC FINGER PROTEIN CONSTANS-LIKE 5"/>
    <property type="match status" value="1"/>
</dbReference>
<organism evidence="11 12">
    <name type="scientific">Salvia divinorum</name>
    <name type="common">Maria pastora</name>
    <name type="synonym">Diviner's sage</name>
    <dbReference type="NCBI Taxonomy" id="28513"/>
    <lineage>
        <taxon>Eukaryota</taxon>
        <taxon>Viridiplantae</taxon>
        <taxon>Streptophyta</taxon>
        <taxon>Embryophyta</taxon>
        <taxon>Tracheophyta</taxon>
        <taxon>Spermatophyta</taxon>
        <taxon>Magnoliopsida</taxon>
        <taxon>eudicotyledons</taxon>
        <taxon>Gunneridae</taxon>
        <taxon>Pentapetalae</taxon>
        <taxon>asterids</taxon>
        <taxon>lamiids</taxon>
        <taxon>Lamiales</taxon>
        <taxon>Lamiaceae</taxon>
        <taxon>Nepetoideae</taxon>
        <taxon>Mentheae</taxon>
        <taxon>Salviinae</taxon>
        <taxon>Salvia</taxon>
        <taxon>Salvia subgen. Calosphace</taxon>
    </lineage>
</organism>
<comment type="caution">
    <text evidence="11">The sequence shown here is derived from an EMBL/GenBank/DDBJ whole genome shotgun (WGS) entry which is preliminary data.</text>
</comment>
<keyword evidence="3" id="KW-0479">Metal-binding</keyword>
<gene>
    <name evidence="11" type="ORF">AAHA92_14471</name>
</gene>
<evidence type="ECO:0000256" key="2">
    <source>
        <dbReference type="ARBA" id="ARBA00010024"/>
    </source>
</evidence>
<evidence type="ECO:0000313" key="11">
    <source>
        <dbReference type="EMBL" id="KAL1553849.1"/>
    </source>
</evidence>
<dbReference type="Proteomes" id="UP001567538">
    <property type="component" value="Unassembled WGS sequence"/>
</dbReference>
<sequence length="356" mass="38617">MGVTLYAVEGAGARCFPAGWNAAAKPCDHCKSAAALLFRRTHSAFMCMACDAKLHGAATARHRKVWMCDACEQAPAAVTCKADAAALCATCDRDIHSANPLAQRHDRAAVVPFYATAESEVMKSTTAILDDAPAADSIGNRKLDDYIADSWISTNPIVPAKPPPAATETPCMKPVEFLFSDSDFDSYRICSQPYSDSLVPVQTTGLTHQHSPVNRFEIDFTRSNVTSYANTNTNTNTAASLSHNVSSSSMDVGFVPDGNTETSYPFTLSSIANHVTPAAGMDREARVLRYKEKRKNRKFEKTIRYTSRKAYAETRPRVKGRFAKRTDSEPEIDGILSFVSGDLIAGACYGVVPSSF</sequence>
<dbReference type="PROSITE" id="PS50119">
    <property type="entry name" value="ZF_BBOX"/>
    <property type="match status" value="1"/>
</dbReference>
<evidence type="ECO:0000259" key="10">
    <source>
        <dbReference type="PROSITE" id="PS51017"/>
    </source>
</evidence>
<dbReference type="GO" id="GO:0005634">
    <property type="term" value="C:nucleus"/>
    <property type="evidence" value="ECO:0007669"/>
    <property type="project" value="UniProtKB-SubCell"/>
</dbReference>
<comment type="subcellular location">
    <subcellularLocation>
        <location evidence="1 8">Nucleus</location>
    </subcellularLocation>
</comment>
<comment type="similarity">
    <text evidence="2">Belongs to the CONSTANS family.</text>
</comment>
<keyword evidence="6 8" id="KW-0539">Nucleus</keyword>
<evidence type="ECO:0000256" key="1">
    <source>
        <dbReference type="ARBA" id="ARBA00004123"/>
    </source>
</evidence>
<dbReference type="InterPro" id="IPR045281">
    <property type="entry name" value="CONSTANS-like"/>
</dbReference>
<keyword evidence="5" id="KW-0862">Zinc</keyword>
<reference evidence="11 12" key="1">
    <citation type="submission" date="2024-06" db="EMBL/GenBank/DDBJ databases">
        <title>A chromosome level genome sequence of Diviner's sage (Salvia divinorum).</title>
        <authorList>
            <person name="Ford S.A."/>
            <person name="Ro D.-K."/>
            <person name="Ness R.W."/>
            <person name="Phillips M.A."/>
        </authorList>
    </citation>
    <scope>NUCLEOTIDE SEQUENCE [LARGE SCALE GENOMIC DNA]</scope>
    <source>
        <strain evidence="11">SAF-2024a</strain>
        <tissue evidence="11">Leaf</tissue>
    </source>
</reference>
<evidence type="ECO:0000259" key="9">
    <source>
        <dbReference type="PROSITE" id="PS50119"/>
    </source>
</evidence>
<dbReference type="EMBL" id="JBEAFC010000006">
    <property type="protein sequence ID" value="KAL1553849.1"/>
    <property type="molecule type" value="Genomic_DNA"/>
</dbReference>
<dbReference type="CDD" id="cd19821">
    <property type="entry name" value="Bbox1_BBX-like"/>
    <property type="match status" value="1"/>
</dbReference>
<evidence type="ECO:0000256" key="8">
    <source>
        <dbReference type="PROSITE-ProRule" id="PRU00357"/>
    </source>
</evidence>
<evidence type="ECO:0000256" key="4">
    <source>
        <dbReference type="ARBA" id="ARBA00022771"/>
    </source>
</evidence>
<feature type="domain" description="B box-type" evidence="9">
    <location>
        <begin position="63"/>
        <end position="110"/>
    </location>
</feature>
<evidence type="ECO:0000256" key="7">
    <source>
        <dbReference type="PROSITE-ProRule" id="PRU00024"/>
    </source>
</evidence>
<feature type="domain" description="CCT" evidence="10">
    <location>
        <begin position="283"/>
        <end position="325"/>
    </location>
</feature>
<dbReference type="PROSITE" id="PS51017">
    <property type="entry name" value="CCT"/>
    <property type="match status" value="1"/>
</dbReference>
<dbReference type="SMART" id="SM00336">
    <property type="entry name" value="BBOX"/>
    <property type="match status" value="2"/>
</dbReference>
<dbReference type="InterPro" id="IPR049808">
    <property type="entry name" value="CONSTANS-like_Bbox1"/>
</dbReference>
<dbReference type="Pfam" id="PF06203">
    <property type="entry name" value="CCT"/>
    <property type="match status" value="1"/>
</dbReference>
<dbReference type="GO" id="GO:0008270">
    <property type="term" value="F:zinc ion binding"/>
    <property type="evidence" value="ECO:0007669"/>
    <property type="project" value="UniProtKB-KW"/>
</dbReference>
<evidence type="ECO:0000256" key="5">
    <source>
        <dbReference type="ARBA" id="ARBA00022833"/>
    </source>
</evidence>
<accession>A0ABD1HBN6</accession>
<name>A0ABD1HBN6_SALDI</name>
<proteinExistence type="inferred from homology"/>
<protein>
    <submittedName>
        <fullName evidence="11">Zinc finger protein CONSTANS-LIKE 5-like</fullName>
    </submittedName>
</protein>
<dbReference type="AlphaFoldDB" id="A0ABD1HBN6"/>